<evidence type="ECO:0000256" key="5">
    <source>
        <dbReference type="ARBA" id="ARBA00023175"/>
    </source>
</evidence>
<evidence type="ECO:0000313" key="10">
    <source>
        <dbReference type="Proteomes" id="UP001163046"/>
    </source>
</evidence>
<dbReference type="GO" id="GO:0007015">
    <property type="term" value="P:actin filament organization"/>
    <property type="evidence" value="ECO:0007669"/>
    <property type="project" value="TreeGrafter"/>
</dbReference>
<dbReference type="PROSITE" id="PS51456">
    <property type="entry name" value="MYOSIN_MOTOR"/>
    <property type="match status" value="1"/>
</dbReference>
<evidence type="ECO:0000256" key="1">
    <source>
        <dbReference type="ARBA" id="ARBA00008314"/>
    </source>
</evidence>
<dbReference type="InterPro" id="IPR001609">
    <property type="entry name" value="Myosin_head_motor_dom-like"/>
</dbReference>
<dbReference type="OrthoDB" id="6108017at2759"/>
<dbReference type="SUPFAM" id="SSF52540">
    <property type="entry name" value="P-loop containing nucleoside triphosphate hydrolases"/>
    <property type="match status" value="1"/>
</dbReference>
<dbReference type="Pfam" id="PF00063">
    <property type="entry name" value="Myosin_head"/>
    <property type="match status" value="3"/>
</dbReference>
<accession>A0A9W9YN39</accession>
<dbReference type="InterPro" id="IPR027417">
    <property type="entry name" value="P-loop_NTPase"/>
</dbReference>
<evidence type="ECO:0000256" key="6">
    <source>
        <dbReference type="ARBA" id="ARBA00023203"/>
    </source>
</evidence>
<dbReference type="GO" id="GO:0051015">
    <property type="term" value="F:actin filament binding"/>
    <property type="evidence" value="ECO:0007669"/>
    <property type="project" value="TreeGrafter"/>
</dbReference>
<dbReference type="SMART" id="SM00242">
    <property type="entry name" value="MYSc"/>
    <property type="match status" value="1"/>
</dbReference>
<dbReference type="AlphaFoldDB" id="A0A9W9YN39"/>
<sequence>MWAKAVGEHDMSTLRDISDETIAENLKQRLKGGIIYTYIGRVLIAVNPFKDLDLYGPDVLEIYCEEDKIDKLEREMSGITVALHRDRVSRCSTAKLPTFQPHRKFVENLHKHKEPKPPHIYALTNNMYHNMMIEKKTMEKVEQVKTVSSKHIMNCINKVSGMGSERIESRVVHLAPNERNFHVFYQILRGCTQEEKGHFGLQGKTEDYYYLNQSGVYTIDGKDDKKDYKATRVLLQCLARLLGVNKENLQEKLVSVITETRWGGRVEITKKTNNKDQENSFEQFVINYVNEKLQQVFVELTLKIEQEEYVREGISWEPVEFYNNKIVCELMENKRPLGIMAVLDDICSSLHTVTEKSEKTFMKKMKDIAGSNNDYSGLLHVHDEYFTINHYAGNVDYEAKSFCTKNKDELSNDMISLMQSSENPFVRDLFPETVYAGGKGQRNTGCAKMKCQTNGLIGKIMACTPHYVRCIKPSDSKAPLDWNQQRVIHQIAYLGLKECIAIRRSGFAIRRDFDCIVKRLGIIASETKQRWVGDRAEGCRLILRSAGFDSGKWKIGKTKLFLKEPDALHDLENIKNKHLGKFCVIIQKHYRRYRQMKQYNYMKQASEFQKNSFAPRIEWKRQRLGTLTFAEIVKETMDLKVATRRPNRGSFTTIIQTIFGLSGGGVHCKGISLEIQEGSLTTATRDVCLQLCNCKEEVAPIKTGNTS</sequence>
<protein>
    <recommendedName>
        <fullName evidence="8">Myosin motor domain-containing protein</fullName>
    </recommendedName>
</protein>
<proteinExistence type="inferred from homology"/>
<dbReference type="InterPro" id="IPR036961">
    <property type="entry name" value="Kinesin_motor_dom_sf"/>
</dbReference>
<dbReference type="GO" id="GO:0000146">
    <property type="term" value="F:microfilament motor activity"/>
    <property type="evidence" value="ECO:0007669"/>
    <property type="project" value="TreeGrafter"/>
</dbReference>
<dbReference type="FunFam" id="1.20.58.530:FF:000007">
    <property type="entry name" value="Myosin IE"/>
    <property type="match status" value="1"/>
</dbReference>
<evidence type="ECO:0000313" key="9">
    <source>
        <dbReference type="EMBL" id="KAJ7358954.1"/>
    </source>
</evidence>
<dbReference type="Proteomes" id="UP001163046">
    <property type="component" value="Unassembled WGS sequence"/>
</dbReference>
<keyword evidence="2" id="KW-0547">Nucleotide-binding</keyword>
<feature type="domain" description="Myosin motor" evidence="8">
    <location>
        <begin position="6"/>
        <end position="576"/>
    </location>
</feature>
<keyword evidence="5" id="KW-0505">Motor protein</keyword>
<dbReference type="Gene3D" id="1.10.10.820">
    <property type="match status" value="1"/>
</dbReference>
<keyword evidence="4 7" id="KW-0518">Myosin</keyword>
<evidence type="ECO:0000256" key="3">
    <source>
        <dbReference type="ARBA" id="ARBA00022840"/>
    </source>
</evidence>
<name>A0A9W9YN39_9CNID</name>
<organism evidence="9 10">
    <name type="scientific">Desmophyllum pertusum</name>
    <dbReference type="NCBI Taxonomy" id="174260"/>
    <lineage>
        <taxon>Eukaryota</taxon>
        <taxon>Metazoa</taxon>
        <taxon>Cnidaria</taxon>
        <taxon>Anthozoa</taxon>
        <taxon>Hexacorallia</taxon>
        <taxon>Scleractinia</taxon>
        <taxon>Caryophylliina</taxon>
        <taxon>Caryophylliidae</taxon>
        <taxon>Desmophyllum</taxon>
    </lineage>
</organism>
<dbReference type="GO" id="GO:0005886">
    <property type="term" value="C:plasma membrane"/>
    <property type="evidence" value="ECO:0007669"/>
    <property type="project" value="TreeGrafter"/>
</dbReference>
<reference evidence="9" key="1">
    <citation type="submission" date="2023-01" db="EMBL/GenBank/DDBJ databases">
        <title>Genome assembly of the deep-sea coral Lophelia pertusa.</title>
        <authorList>
            <person name="Herrera S."/>
            <person name="Cordes E."/>
        </authorList>
    </citation>
    <scope>NUCLEOTIDE SEQUENCE</scope>
    <source>
        <strain evidence="9">USNM1676648</strain>
        <tissue evidence="9">Polyp</tissue>
    </source>
</reference>
<comment type="caution">
    <text evidence="7">Lacks conserved residue(s) required for the propagation of feature annotation.</text>
</comment>
<dbReference type="GO" id="GO:0016459">
    <property type="term" value="C:myosin complex"/>
    <property type="evidence" value="ECO:0007669"/>
    <property type="project" value="UniProtKB-KW"/>
</dbReference>
<dbReference type="Gene3D" id="1.20.5.4820">
    <property type="match status" value="1"/>
</dbReference>
<dbReference type="EMBL" id="MU827313">
    <property type="protein sequence ID" value="KAJ7358954.1"/>
    <property type="molecule type" value="Genomic_DNA"/>
</dbReference>
<dbReference type="FunFam" id="1.10.10.820:FF:000001">
    <property type="entry name" value="Myosin heavy chain"/>
    <property type="match status" value="1"/>
</dbReference>
<dbReference type="PANTHER" id="PTHR13140:SF729">
    <property type="entry name" value="UNCONVENTIONAL MYOSIN-IE"/>
    <property type="match status" value="1"/>
</dbReference>
<dbReference type="PANTHER" id="PTHR13140">
    <property type="entry name" value="MYOSIN"/>
    <property type="match status" value="1"/>
</dbReference>
<evidence type="ECO:0000256" key="4">
    <source>
        <dbReference type="ARBA" id="ARBA00023123"/>
    </source>
</evidence>
<comment type="similarity">
    <text evidence="1 7">Belongs to the TRAFAC class myosin-kinesin ATPase superfamily. Myosin family.</text>
</comment>
<keyword evidence="6 7" id="KW-0009">Actin-binding</keyword>
<evidence type="ECO:0000256" key="7">
    <source>
        <dbReference type="PROSITE-ProRule" id="PRU00782"/>
    </source>
</evidence>
<comment type="caution">
    <text evidence="9">The sequence shown here is derived from an EMBL/GenBank/DDBJ whole genome shotgun (WGS) entry which is preliminary data.</text>
</comment>
<dbReference type="Gene3D" id="1.20.58.530">
    <property type="match status" value="1"/>
</dbReference>
<dbReference type="Gene3D" id="3.40.850.10">
    <property type="entry name" value="Kinesin motor domain"/>
    <property type="match status" value="2"/>
</dbReference>
<dbReference type="GO" id="GO:0005524">
    <property type="term" value="F:ATP binding"/>
    <property type="evidence" value="ECO:0007669"/>
    <property type="project" value="UniProtKB-KW"/>
</dbReference>
<evidence type="ECO:0000256" key="2">
    <source>
        <dbReference type="ARBA" id="ARBA00022741"/>
    </source>
</evidence>
<dbReference type="GO" id="GO:0006897">
    <property type="term" value="P:endocytosis"/>
    <property type="evidence" value="ECO:0007669"/>
    <property type="project" value="TreeGrafter"/>
</dbReference>
<keyword evidence="3" id="KW-0067">ATP-binding</keyword>
<dbReference type="GO" id="GO:0005737">
    <property type="term" value="C:cytoplasm"/>
    <property type="evidence" value="ECO:0007669"/>
    <property type="project" value="TreeGrafter"/>
</dbReference>
<dbReference type="GO" id="GO:0005902">
    <property type="term" value="C:microvillus"/>
    <property type="evidence" value="ECO:0007669"/>
    <property type="project" value="TreeGrafter"/>
</dbReference>
<evidence type="ECO:0000259" key="8">
    <source>
        <dbReference type="PROSITE" id="PS51456"/>
    </source>
</evidence>
<gene>
    <name evidence="9" type="ORF">OS493_019858</name>
</gene>
<feature type="region of interest" description="Actin-binding" evidence="7">
    <location>
        <begin position="453"/>
        <end position="475"/>
    </location>
</feature>
<keyword evidence="10" id="KW-1185">Reference proteome</keyword>